<dbReference type="EMBL" id="CAJNDS010002765">
    <property type="protein sequence ID" value="CAE7589505.1"/>
    <property type="molecule type" value="Genomic_DNA"/>
</dbReference>
<dbReference type="OrthoDB" id="416253at2759"/>
<dbReference type="AlphaFoldDB" id="A0A812V0G8"/>
<dbReference type="GO" id="GO:0016616">
    <property type="term" value="F:oxidoreductase activity, acting on the CH-OH group of donors, NAD or NADP as acceptor"/>
    <property type="evidence" value="ECO:0007669"/>
    <property type="project" value="UniProtKB-ARBA"/>
</dbReference>
<keyword evidence="7" id="KW-1185">Reference proteome</keyword>
<keyword evidence="4" id="KW-0732">Signal</keyword>
<feature type="signal peptide" evidence="4">
    <location>
        <begin position="1"/>
        <end position="18"/>
    </location>
</feature>
<evidence type="ECO:0000256" key="1">
    <source>
        <dbReference type="ARBA" id="ARBA00007905"/>
    </source>
</evidence>
<dbReference type="Gene3D" id="3.20.20.100">
    <property type="entry name" value="NADP-dependent oxidoreductase domain"/>
    <property type="match status" value="1"/>
</dbReference>
<dbReference type="PROSITE" id="PS00062">
    <property type="entry name" value="ALDOKETO_REDUCTASE_2"/>
    <property type="match status" value="1"/>
</dbReference>
<feature type="chain" id="PRO_5032294270" evidence="4">
    <location>
        <begin position="19"/>
        <end position="450"/>
    </location>
</feature>
<dbReference type="InterPro" id="IPR020471">
    <property type="entry name" value="AKR"/>
</dbReference>
<evidence type="ECO:0000313" key="7">
    <source>
        <dbReference type="Proteomes" id="UP000604046"/>
    </source>
</evidence>
<dbReference type="PANTHER" id="PTHR43827">
    <property type="entry name" value="2,5-DIKETO-D-GLUCONIC ACID REDUCTASE"/>
    <property type="match status" value="1"/>
</dbReference>
<reference evidence="6" key="1">
    <citation type="submission" date="2021-02" db="EMBL/GenBank/DDBJ databases">
        <authorList>
            <person name="Dougan E. K."/>
            <person name="Rhodes N."/>
            <person name="Thang M."/>
            <person name="Chan C."/>
        </authorList>
    </citation>
    <scope>NUCLEOTIDE SEQUENCE</scope>
</reference>
<evidence type="ECO:0000256" key="4">
    <source>
        <dbReference type="SAM" id="SignalP"/>
    </source>
</evidence>
<dbReference type="InterPro" id="IPR018170">
    <property type="entry name" value="Aldo/ket_reductase_CS"/>
</dbReference>
<name>A0A812V0G8_9DINO</name>
<evidence type="ECO:0000256" key="3">
    <source>
        <dbReference type="ARBA" id="ARBA00023002"/>
    </source>
</evidence>
<dbReference type="PRINTS" id="PR00069">
    <property type="entry name" value="ALDKETRDTASE"/>
</dbReference>
<gene>
    <name evidence="6" type="primary">YPR1</name>
    <name evidence="6" type="ORF">SNAT2548_LOCUS33581</name>
</gene>
<dbReference type="InterPro" id="IPR036812">
    <property type="entry name" value="NAD(P)_OxRdtase_dom_sf"/>
</dbReference>
<keyword evidence="3" id="KW-0560">Oxidoreductase</keyword>
<dbReference type="InterPro" id="IPR023210">
    <property type="entry name" value="NADP_OxRdtase_dom"/>
</dbReference>
<feature type="domain" description="NADP-dependent oxidoreductase" evidence="5">
    <location>
        <begin position="216"/>
        <end position="430"/>
    </location>
</feature>
<dbReference type="Pfam" id="PF00248">
    <property type="entry name" value="Aldo_ket_red"/>
    <property type="match status" value="1"/>
</dbReference>
<evidence type="ECO:0000313" key="6">
    <source>
        <dbReference type="EMBL" id="CAE7589505.1"/>
    </source>
</evidence>
<comment type="similarity">
    <text evidence="1">Belongs to the aldo/keto reductase family.</text>
</comment>
<dbReference type="CDD" id="cd19071">
    <property type="entry name" value="AKR_AKR1-5-like"/>
    <property type="match status" value="1"/>
</dbReference>
<protein>
    <submittedName>
        <fullName evidence="6">YPR1 protein</fullName>
    </submittedName>
</protein>
<proteinExistence type="inferred from homology"/>
<accession>A0A812V0G8</accession>
<keyword evidence="2" id="KW-0521">NADP</keyword>
<evidence type="ECO:0000256" key="2">
    <source>
        <dbReference type="ARBA" id="ARBA00022857"/>
    </source>
</evidence>
<evidence type="ECO:0000259" key="5">
    <source>
        <dbReference type="Pfam" id="PF00248"/>
    </source>
</evidence>
<dbReference type="SUPFAM" id="SSF51430">
    <property type="entry name" value="NAD(P)-linked oxidoreductase"/>
    <property type="match status" value="1"/>
</dbReference>
<dbReference type="PANTHER" id="PTHR43827:SF3">
    <property type="entry name" value="NADP-DEPENDENT OXIDOREDUCTASE DOMAIN-CONTAINING PROTEIN"/>
    <property type="match status" value="1"/>
</dbReference>
<organism evidence="6 7">
    <name type="scientific">Symbiodinium natans</name>
    <dbReference type="NCBI Taxonomy" id="878477"/>
    <lineage>
        <taxon>Eukaryota</taxon>
        <taxon>Sar</taxon>
        <taxon>Alveolata</taxon>
        <taxon>Dinophyceae</taxon>
        <taxon>Suessiales</taxon>
        <taxon>Symbiodiniaceae</taxon>
        <taxon>Symbiodinium</taxon>
    </lineage>
</organism>
<sequence>MPAMGMWSFFASFGTASASFAGSSWAAQSAHCASGAAGLCAHRAPPFAEAALWAAGQVPESCDRSDDADCPYASDLWQSVASAWRYAWNNLRLAIQHASPAHRLRLTPREVQQVVAVHEFMYWLGNDAKKWHVGWPEMSSTARALLRSLQLWLVAGEYQLGSHLSLTLMNHALHIPFAGRSVQLPAGDTGARVSLSNGLPMPLLVFSVWNVWKFPLKTNEVYKRVLGALRAGYRHIDIAPHYGSEKEVSMAIRDSGVQREQIFLTSKLGARDGYPLGAKRAILQQLKHFGLDYIDLFMLSQPIQDSMLLRSVWEVLEAFYDKGIFRSLGVSNFDMESFQALHHAVRVKPVYLQCRMSIYQILPEDVNSEKSKDGHMLGWTREHGVVMSAFHVEERFNFLRPLEDPHVLSIAKRAGRSASAVLARWALQLGLAVVPKEAEERTRWQQKYRE</sequence>
<dbReference type="Proteomes" id="UP000604046">
    <property type="component" value="Unassembled WGS sequence"/>
</dbReference>
<comment type="caution">
    <text evidence="6">The sequence shown here is derived from an EMBL/GenBank/DDBJ whole genome shotgun (WGS) entry which is preliminary data.</text>
</comment>